<evidence type="ECO:0000313" key="1">
    <source>
        <dbReference type="EMBL" id="TKA54233.1"/>
    </source>
</evidence>
<gene>
    <name evidence="1" type="ORF">B0A49_13465</name>
</gene>
<dbReference type="OrthoDB" id="272077at2759"/>
<dbReference type="AlphaFoldDB" id="A0A4U0VXE3"/>
<feature type="non-terminal residue" evidence="1">
    <location>
        <position position="69"/>
    </location>
</feature>
<accession>A0A4U0VXE3</accession>
<dbReference type="STRING" id="331657.A0A4U0VXE3"/>
<protein>
    <submittedName>
        <fullName evidence="1">Uncharacterized protein</fullName>
    </submittedName>
</protein>
<dbReference type="EMBL" id="NAJN01002326">
    <property type="protein sequence ID" value="TKA54233.1"/>
    <property type="molecule type" value="Genomic_DNA"/>
</dbReference>
<dbReference type="Proteomes" id="UP000308768">
    <property type="component" value="Unassembled WGS sequence"/>
</dbReference>
<comment type="caution">
    <text evidence="1">The sequence shown here is derived from an EMBL/GenBank/DDBJ whole genome shotgun (WGS) entry which is preliminary data.</text>
</comment>
<reference evidence="1 2" key="1">
    <citation type="submission" date="2017-03" db="EMBL/GenBank/DDBJ databases">
        <title>Genomes of endolithic fungi from Antarctica.</title>
        <authorList>
            <person name="Coleine C."/>
            <person name="Masonjones S."/>
            <person name="Stajich J.E."/>
        </authorList>
    </citation>
    <scope>NUCLEOTIDE SEQUENCE [LARGE SCALE GENOMIC DNA]</scope>
    <source>
        <strain evidence="1 2">CCFEE 5187</strain>
    </source>
</reference>
<proteinExistence type="predicted"/>
<evidence type="ECO:0000313" key="2">
    <source>
        <dbReference type="Proteomes" id="UP000308768"/>
    </source>
</evidence>
<keyword evidence="2" id="KW-1185">Reference proteome</keyword>
<name>A0A4U0VXE3_9PEZI</name>
<organism evidence="1 2">
    <name type="scientific">Cryomyces minteri</name>
    <dbReference type="NCBI Taxonomy" id="331657"/>
    <lineage>
        <taxon>Eukaryota</taxon>
        <taxon>Fungi</taxon>
        <taxon>Dikarya</taxon>
        <taxon>Ascomycota</taxon>
        <taxon>Pezizomycotina</taxon>
        <taxon>Dothideomycetes</taxon>
        <taxon>Dothideomycetes incertae sedis</taxon>
        <taxon>Cryomyces</taxon>
    </lineage>
</organism>
<sequence length="69" mass="7604">MSRRSPDSRPISYIDLLSNVPYSEQIAPAPKLDNPSLEASVGNNASLLDTKKTLDMYRANVKKTKDPAI</sequence>